<evidence type="ECO:0000313" key="2">
    <source>
        <dbReference type="EMBL" id="GMI14532.1"/>
    </source>
</evidence>
<accession>A0A9W7FLT0</accession>
<sequence>MKLMHAALLATVGVLATLGFFIRSAANEERQALNSATRRLRYLMSGDTITMEDTLNNNLMTGKDAMCQCEYTFHTAAGLQGGAWPAGQTVEIAMIDNDTPVYIDSGPSSDCMFYQQNSPSALANSPPSCHKAADVSLPCGKYEIKWSDYGPATNNNILWVIFQSMKSGETLRLSKEVKDLNSETGLVCDGQGFSTTSVIKTEDHVSPGRCEDMSSDWTDVEGYTCSEWYGWDCEGDAAGEGYSAEEIEDLLAHCCASCGGTSAPTPTMTDKPTEMIATMMPTMIEVLTDMPTEAVKTMMPTMAEVFTDMPTEAIETMMPTMMTTMMPTESPTMIEVTEMPTEAVETMMPTMAEIFTDMPTEAVKTMMPTMAEIFTEMPTEAIETTTQIIDETVNPADGIDEGTGVDVVDESKFFCEEASDCPLMSNDQYCGYDCVENKCLMWCYQDPDPGVTTTSPTAGEVVTEMPTEAVETMMPTMVEVITEVPTDNDNFEVSAIVSPDYVIILPGVAYDNPELKCLTNWQAYGGGNDENSNSYELSDKLDTVGLGCSRQLDYEGGIDGTYWCCLDDICEGEEHGSDWAYCTKPNFANQNEECKNTPGFFDGDGVAGEDSSCHDWFGYNCAEPELEWGYSESEVDDILANCCAACSYPWMTQTVAPAPVNTPDEQTEQSCENTVGFVDEGRNLCEAWEEHDCNLATSKYMFTVEGAEAVRENCCASCAVNATEVNGFPATDEDTAATDTDAVFVVPGYAVDDSGKTCLTKFDARTDTVGLGCNVHPEDTLSDGSLWCCLTELCEGRFFGRMSCMPGYPPSDNDAADNNNNDFVTSALVTSDRPTVDPPPVPEERPTVVPTVVVPTVTPVDPENSPERDIAGFVGIVPGYSNTNVRQRCLTKWDSDGGGHLVNFDVYTLDQDTNGLGCGVHPDDLMSDGNLWCCLDDLCGGQEGEGWISCMPGYPPNRASMTAGGATDNGTIKDNCEDDFNWTDELGNTCHDWFNYNCDAAGAWGYSDEGVEDILKNCCKSCSWQSPSLNPSL</sequence>
<reference evidence="3" key="1">
    <citation type="journal article" date="2023" name="Commun. Biol.">
        <title>Genome analysis of Parmales, the sister group of diatoms, reveals the evolutionary specialization of diatoms from phago-mixotrophs to photoautotrophs.</title>
        <authorList>
            <person name="Ban H."/>
            <person name="Sato S."/>
            <person name="Yoshikawa S."/>
            <person name="Yamada K."/>
            <person name="Nakamura Y."/>
            <person name="Ichinomiya M."/>
            <person name="Sato N."/>
            <person name="Blanc-Mathieu R."/>
            <person name="Endo H."/>
            <person name="Kuwata A."/>
            <person name="Ogata H."/>
        </authorList>
    </citation>
    <scope>NUCLEOTIDE SEQUENCE [LARGE SCALE GENOMIC DNA]</scope>
    <source>
        <strain evidence="3">NIES 3699</strain>
    </source>
</reference>
<dbReference type="EMBL" id="BRXX01000501">
    <property type="protein sequence ID" value="GMI14532.1"/>
    <property type="molecule type" value="Genomic_DNA"/>
</dbReference>
<evidence type="ECO:0000256" key="1">
    <source>
        <dbReference type="SAM" id="SignalP"/>
    </source>
</evidence>
<feature type="chain" id="PRO_5040801560" evidence="1">
    <location>
        <begin position="20"/>
        <end position="1033"/>
    </location>
</feature>
<keyword evidence="3" id="KW-1185">Reference proteome</keyword>
<comment type="caution">
    <text evidence="2">The sequence shown here is derived from an EMBL/GenBank/DDBJ whole genome shotgun (WGS) entry which is preliminary data.</text>
</comment>
<protein>
    <submittedName>
        <fullName evidence="2">Uncharacterized protein</fullName>
    </submittedName>
</protein>
<dbReference type="AlphaFoldDB" id="A0A9W7FLT0"/>
<gene>
    <name evidence="2" type="ORF">TrVE_jg10514</name>
</gene>
<dbReference type="Proteomes" id="UP001165160">
    <property type="component" value="Unassembled WGS sequence"/>
</dbReference>
<organism evidence="2 3">
    <name type="scientific">Triparma verrucosa</name>
    <dbReference type="NCBI Taxonomy" id="1606542"/>
    <lineage>
        <taxon>Eukaryota</taxon>
        <taxon>Sar</taxon>
        <taxon>Stramenopiles</taxon>
        <taxon>Ochrophyta</taxon>
        <taxon>Bolidophyceae</taxon>
        <taxon>Parmales</taxon>
        <taxon>Triparmaceae</taxon>
        <taxon>Triparma</taxon>
    </lineage>
</organism>
<feature type="signal peptide" evidence="1">
    <location>
        <begin position="1"/>
        <end position="19"/>
    </location>
</feature>
<keyword evidence="1" id="KW-0732">Signal</keyword>
<evidence type="ECO:0000313" key="3">
    <source>
        <dbReference type="Proteomes" id="UP001165160"/>
    </source>
</evidence>
<name>A0A9W7FLT0_9STRA</name>
<proteinExistence type="predicted"/>